<feature type="domain" description="NB-ARC" evidence="2">
    <location>
        <begin position="266"/>
        <end position="419"/>
    </location>
</feature>
<sequence length="945" mass="106269">MLPRIIPQSRIMVYNYDSRWHMDAPKTRLQLCGEELVHSVHRFRNGINRPIIFIGHSLGGNVIQHGLLFADNHDQFSYMPSVTVGLIFLGTPFRGSKMQSYANIAVQSLAMMASHGGIIQDLTYDNPALTDRLHAFCNLQRKERLPTCCFFKLRETSYGRKLGVPGWAKGMVVEETSACITGLKRFPLQSDHLALNKFQGPDDRSFLSVSDEIRGMVMNSTDLIQQRKLVLSQHHWMVPFGRNRDFTGRESVLEPLHTEISPFSDEDACQRTAIVGLGGIGKTQIALESAYRLRKYCSVFWVPAVDAMTFEKAYREIGEKLGIPGINNGKNDVKRLVKDALSRDSFGNWLLIIDNADDPDLLFGKAALSEYLPSSLKGSILFTTRTQQVVQRLDISPRNTINLGEMTKGESVELLKKLHASAHDDHESVESLLDLLVCLPLAIKQAAAYMGETGVSVAQYLQFCRSSDKAQARLISKDFGDQYRYTEIENPIATTWIISFRQIERDKPAAATYLEFICLLGEREIPLSLIPYEGDEMDVAEAVGILKAYALITEHEEPGLYDIHRLVRLAMRAWMDRKGTLEKYSIDLLQWISDIYPKPEYDNKHIWGRYLPHAESLFSSCPHGKHDEVHEQLLSKIGVCYASLGKYKEAETMLRRALQATEKGQGPEHPATLANLIRLGGSFFDQGRYQDAEIMHRRALQGSEKILGPVHPCTLSSMVCLGNDLERQGRYKEAETMHRRALRGEVKVYGLEHPGTFSTLNNLNNALLAQGQYKKAARTAQRVLQGTEKVLGPEHPSTLASIRNFGKILVQQDQYEKAEEMFRRAVQGGEKLFGPQHPKTLSFLHNLGVALGLQGQHKEAELIFRHVLRSTEVLQPNHPDILLTYDDLGVALLSLNQYEEAEQVLQQAVQSAEKALGPEHSYTLLAAENLKLALERQGKPTLGSD</sequence>
<protein>
    <submittedName>
        <fullName evidence="3">TPR-like protein</fullName>
    </submittedName>
</protein>
<dbReference type="Pfam" id="PF00931">
    <property type="entry name" value="NB-ARC"/>
    <property type="match status" value="1"/>
</dbReference>
<dbReference type="Gene3D" id="1.25.40.10">
    <property type="entry name" value="Tetratricopeptide repeat domain"/>
    <property type="match status" value="2"/>
</dbReference>
<gene>
    <name evidence="3" type="ORF">BO94DRAFT_520500</name>
</gene>
<reference evidence="3 4" key="1">
    <citation type="submission" date="2016-12" db="EMBL/GenBank/DDBJ databases">
        <title>The genomes of Aspergillus section Nigri reveals drivers in fungal speciation.</title>
        <authorList>
            <consortium name="DOE Joint Genome Institute"/>
            <person name="Vesth T.C."/>
            <person name="Nybo J."/>
            <person name="Theobald S."/>
            <person name="Brandl J."/>
            <person name="Frisvad J.C."/>
            <person name="Nielsen K.F."/>
            <person name="Lyhne E.K."/>
            <person name="Kogle M.E."/>
            <person name="Kuo A."/>
            <person name="Riley R."/>
            <person name="Clum A."/>
            <person name="Nolan M."/>
            <person name="Lipzen A."/>
            <person name="Salamov A."/>
            <person name="Henrissat B."/>
            <person name="Wiebenga A."/>
            <person name="De Vries R.P."/>
            <person name="Grigoriev I.V."/>
            <person name="Mortensen U.H."/>
            <person name="Andersen M.R."/>
            <person name="Baker S.E."/>
        </authorList>
    </citation>
    <scope>NUCLEOTIDE SEQUENCE [LARGE SCALE GENOMIC DNA]</scope>
    <source>
        <strain evidence="3 4">CBS 115572</strain>
    </source>
</reference>
<keyword evidence="4" id="KW-1185">Reference proteome</keyword>
<dbReference type="PANTHER" id="PTHR46082">
    <property type="entry name" value="ATP/GTP-BINDING PROTEIN-RELATED"/>
    <property type="match status" value="1"/>
</dbReference>
<dbReference type="RefSeq" id="XP_025465786.1">
    <property type="nucleotide sequence ID" value="XM_025610113.1"/>
</dbReference>
<dbReference type="SUPFAM" id="SSF48452">
    <property type="entry name" value="TPR-like"/>
    <property type="match status" value="1"/>
</dbReference>
<dbReference type="SUPFAM" id="SSF52540">
    <property type="entry name" value="P-loop containing nucleoside triphosphate hydrolases"/>
    <property type="match status" value="1"/>
</dbReference>
<dbReference type="Proteomes" id="UP000246702">
    <property type="component" value="Unassembled WGS sequence"/>
</dbReference>
<feature type="repeat" description="TPR" evidence="1">
    <location>
        <begin position="882"/>
        <end position="915"/>
    </location>
</feature>
<keyword evidence="1" id="KW-0802">TPR repeat</keyword>
<evidence type="ECO:0000259" key="2">
    <source>
        <dbReference type="Pfam" id="PF00931"/>
    </source>
</evidence>
<dbReference type="InterPro" id="IPR029058">
    <property type="entry name" value="AB_hydrolase_fold"/>
</dbReference>
<evidence type="ECO:0000313" key="3">
    <source>
        <dbReference type="EMBL" id="PWY81718.1"/>
    </source>
</evidence>
<dbReference type="GO" id="GO:0043531">
    <property type="term" value="F:ADP binding"/>
    <property type="evidence" value="ECO:0007669"/>
    <property type="project" value="InterPro"/>
</dbReference>
<feature type="repeat" description="TPR" evidence="1">
    <location>
        <begin position="799"/>
        <end position="832"/>
    </location>
</feature>
<dbReference type="InterPro" id="IPR011990">
    <property type="entry name" value="TPR-like_helical_dom_sf"/>
</dbReference>
<feature type="repeat" description="TPR" evidence="1">
    <location>
        <begin position="631"/>
        <end position="664"/>
    </location>
</feature>
<evidence type="ECO:0000256" key="1">
    <source>
        <dbReference type="PROSITE-ProRule" id="PRU00339"/>
    </source>
</evidence>
<dbReference type="OrthoDB" id="1658288at2759"/>
<dbReference type="SMART" id="SM00028">
    <property type="entry name" value="TPR"/>
    <property type="match status" value="7"/>
</dbReference>
<accession>A0A317W9R6</accession>
<organism evidence="3 4">
    <name type="scientific">Aspergillus sclerotioniger CBS 115572</name>
    <dbReference type="NCBI Taxonomy" id="1450535"/>
    <lineage>
        <taxon>Eukaryota</taxon>
        <taxon>Fungi</taxon>
        <taxon>Dikarya</taxon>
        <taxon>Ascomycota</taxon>
        <taxon>Pezizomycotina</taxon>
        <taxon>Eurotiomycetes</taxon>
        <taxon>Eurotiomycetidae</taxon>
        <taxon>Eurotiales</taxon>
        <taxon>Aspergillaceae</taxon>
        <taxon>Aspergillus</taxon>
        <taxon>Aspergillus subgen. Circumdati</taxon>
    </lineage>
</organism>
<comment type="caution">
    <text evidence="3">The sequence shown here is derived from an EMBL/GenBank/DDBJ whole genome shotgun (WGS) entry which is preliminary data.</text>
</comment>
<dbReference type="Gene3D" id="3.40.50.1820">
    <property type="entry name" value="alpha/beta hydrolase"/>
    <property type="match status" value="1"/>
</dbReference>
<dbReference type="PANTHER" id="PTHR46082:SF6">
    <property type="entry name" value="AAA+ ATPASE DOMAIN-CONTAINING PROTEIN-RELATED"/>
    <property type="match status" value="1"/>
</dbReference>
<dbReference type="PROSITE" id="PS50005">
    <property type="entry name" value="TPR"/>
    <property type="match status" value="3"/>
</dbReference>
<proteinExistence type="predicted"/>
<dbReference type="InterPro" id="IPR019734">
    <property type="entry name" value="TPR_rpt"/>
</dbReference>
<name>A0A317W9R6_9EURO</name>
<dbReference type="Pfam" id="PF13374">
    <property type="entry name" value="TPR_10"/>
    <property type="match status" value="3"/>
</dbReference>
<dbReference type="GeneID" id="37112256"/>
<dbReference type="InterPro" id="IPR027417">
    <property type="entry name" value="P-loop_NTPase"/>
</dbReference>
<dbReference type="Gene3D" id="3.40.50.300">
    <property type="entry name" value="P-loop containing nucleotide triphosphate hydrolases"/>
    <property type="match status" value="1"/>
</dbReference>
<dbReference type="InterPro" id="IPR002182">
    <property type="entry name" value="NB-ARC"/>
</dbReference>
<dbReference type="InterPro" id="IPR053137">
    <property type="entry name" value="NLR-like"/>
</dbReference>
<dbReference type="Pfam" id="PF13424">
    <property type="entry name" value="TPR_12"/>
    <property type="match status" value="2"/>
</dbReference>
<evidence type="ECO:0000313" key="4">
    <source>
        <dbReference type="Proteomes" id="UP000246702"/>
    </source>
</evidence>
<dbReference type="STRING" id="1450535.A0A317W9R6"/>
<dbReference type="EMBL" id="MSFK01000020">
    <property type="protein sequence ID" value="PWY81718.1"/>
    <property type="molecule type" value="Genomic_DNA"/>
</dbReference>
<dbReference type="SUPFAM" id="SSF53474">
    <property type="entry name" value="alpha/beta-Hydrolases"/>
    <property type="match status" value="1"/>
</dbReference>
<dbReference type="AlphaFoldDB" id="A0A317W9R6"/>
<dbReference type="NCBIfam" id="NF040586">
    <property type="entry name" value="FxSxx_TPR"/>
    <property type="match status" value="1"/>
</dbReference>